<accession>A0A0E9W6B1</accession>
<reference evidence="2" key="1">
    <citation type="submission" date="2014-11" db="EMBL/GenBank/DDBJ databases">
        <authorList>
            <person name="Amaro Gonzalez C."/>
        </authorList>
    </citation>
    <scope>NUCLEOTIDE SEQUENCE</scope>
</reference>
<sequence length="72" mass="8306">MSSVLVRLLLLTDCNVLSTSRPFTPGHMLFKGPIFLFFSHYCSIYLLFFSKFCSSDILLTDILTTEQTHLQR</sequence>
<name>A0A0E9W6B1_ANGAN</name>
<organism evidence="2">
    <name type="scientific">Anguilla anguilla</name>
    <name type="common">European freshwater eel</name>
    <name type="synonym">Muraena anguilla</name>
    <dbReference type="NCBI Taxonomy" id="7936"/>
    <lineage>
        <taxon>Eukaryota</taxon>
        <taxon>Metazoa</taxon>
        <taxon>Chordata</taxon>
        <taxon>Craniata</taxon>
        <taxon>Vertebrata</taxon>
        <taxon>Euteleostomi</taxon>
        <taxon>Actinopterygii</taxon>
        <taxon>Neopterygii</taxon>
        <taxon>Teleostei</taxon>
        <taxon>Anguilliformes</taxon>
        <taxon>Anguillidae</taxon>
        <taxon>Anguilla</taxon>
    </lineage>
</organism>
<reference evidence="2" key="2">
    <citation type="journal article" date="2015" name="Fish Shellfish Immunol.">
        <title>Early steps in the European eel (Anguilla anguilla)-Vibrio vulnificus interaction in the gills: Role of the RtxA13 toxin.</title>
        <authorList>
            <person name="Callol A."/>
            <person name="Pajuelo D."/>
            <person name="Ebbesson L."/>
            <person name="Teles M."/>
            <person name="MacKenzie S."/>
            <person name="Amaro C."/>
        </authorList>
    </citation>
    <scope>NUCLEOTIDE SEQUENCE</scope>
</reference>
<keyword evidence="1" id="KW-1133">Transmembrane helix</keyword>
<proteinExistence type="predicted"/>
<keyword evidence="1" id="KW-0472">Membrane</keyword>
<protein>
    <submittedName>
        <fullName evidence="2">Uncharacterized protein</fullName>
    </submittedName>
</protein>
<keyword evidence="1" id="KW-0812">Transmembrane</keyword>
<dbReference type="AlphaFoldDB" id="A0A0E9W6B1"/>
<evidence type="ECO:0000256" key="1">
    <source>
        <dbReference type="SAM" id="Phobius"/>
    </source>
</evidence>
<feature type="transmembrane region" description="Helical" evidence="1">
    <location>
        <begin position="28"/>
        <end position="48"/>
    </location>
</feature>
<dbReference type="EMBL" id="GBXM01023564">
    <property type="protein sequence ID" value="JAH85013.1"/>
    <property type="molecule type" value="Transcribed_RNA"/>
</dbReference>
<evidence type="ECO:0000313" key="2">
    <source>
        <dbReference type="EMBL" id="JAH85013.1"/>
    </source>
</evidence>